<evidence type="ECO:0000313" key="4">
    <source>
        <dbReference type="Proteomes" id="UP000639772"/>
    </source>
</evidence>
<comment type="caution">
    <text evidence="2">The sequence shown here is derived from an EMBL/GenBank/DDBJ whole genome shotgun (WGS) entry which is preliminary data.</text>
</comment>
<dbReference type="AlphaFoldDB" id="A0A835PDD7"/>
<feature type="non-terminal residue" evidence="2">
    <location>
        <position position="1"/>
    </location>
</feature>
<gene>
    <name evidence="1" type="ORF">HPP92_027322</name>
    <name evidence="2" type="ORF">HPP92_027346</name>
</gene>
<evidence type="ECO:0000313" key="1">
    <source>
        <dbReference type="EMBL" id="KAG0449405.1"/>
    </source>
</evidence>
<evidence type="ECO:0000313" key="3">
    <source>
        <dbReference type="Proteomes" id="UP000636800"/>
    </source>
</evidence>
<dbReference type="Proteomes" id="UP000636800">
    <property type="component" value="Unassembled WGS sequence"/>
</dbReference>
<organism evidence="2 3">
    <name type="scientific">Vanilla planifolia</name>
    <name type="common">Vanilla</name>
    <dbReference type="NCBI Taxonomy" id="51239"/>
    <lineage>
        <taxon>Eukaryota</taxon>
        <taxon>Viridiplantae</taxon>
        <taxon>Streptophyta</taxon>
        <taxon>Embryophyta</taxon>
        <taxon>Tracheophyta</taxon>
        <taxon>Spermatophyta</taxon>
        <taxon>Magnoliopsida</taxon>
        <taxon>Liliopsida</taxon>
        <taxon>Asparagales</taxon>
        <taxon>Orchidaceae</taxon>
        <taxon>Vanilloideae</taxon>
        <taxon>Vanilleae</taxon>
        <taxon>Vanilla</taxon>
    </lineage>
</organism>
<evidence type="ECO:0000313" key="2">
    <source>
        <dbReference type="EMBL" id="KAG0449463.1"/>
    </source>
</evidence>
<reference evidence="3 4" key="1">
    <citation type="journal article" date="2020" name="Nat. Food">
        <title>A phased Vanilla planifolia genome enables genetic improvement of flavour and production.</title>
        <authorList>
            <person name="Hasing T."/>
            <person name="Tang H."/>
            <person name="Brym M."/>
            <person name="Khazi F."/>
            <person name="Huang T."/>
            <person name="Chambers A.H."/>
        </authorList>
    </citation>
    <scope>NUCLEOTIDE SEQUENCE [LARGE SCALE GENOMIC DNA]</scope>
    <source>
        <tissue evidence="2">Leaf</tissue>
    </source>
</reference>
<name>A0A835PDD7_VANPL</name>
<keyword evidence="3" id="KW-1185">Reference proteome</keyword>
<dbReference type="EMBL" id="JADCNM010000187">
    <property type="protein sequence ID" value="KAG0449405.1"/>
    <property type="molecule type" value="Genomic_DNA"/>
</dbReference>
<accession>A0A835PDD7</accession>
<proteinExistence type="predicted"/>
<dbReference type="EMBL" id="JADCNL010000186">
    <property type="protein sequence ID" value="KAG0449463.1"/>
    <property type="molecule type" value="Genomic_DNA"/>
</dbReference>
<protein>
    <submittedName>
        <fullName evidence="2">Uncharacterized protein</fullName>
    </submittedName>
</protein>
<dbReference type="Proteomes" id="UP000639772">
    <property type="component" value="Unassembled WGS sequence"/>
</dbReference>
<sequence length="79" mass="9113">QEMDYNLAALKLFCGQLKMRSMFLPLRLPCRLVIHPASEAWFAVAPFKSTSFVGYRLDEHFLLRGVLVSGNWTEKDGFF</sequence>